<evidence type="ECO:0000256" key="1">
    <source>
        <dbReference type="SAM" id="SignalP"/>
    </source>
</evidence>
<dbReference type="GO" id="GO:0004553">
    <property type="term" value="F:hydrolase activity, hydrolyzing O-glycosyl compounds"/>
    <property type="evidence" value="ECO:0007669"/>
    <property type="project" value="InterPro"/>
</dbReference>
<evidence type="ECO:0000313" key="4">
    <source>
        <dbReference type="Proteomes" id="UP000640052"/>
    </source>
</evidence>
<feature type="signal peptide" evidence="1">
    <location>
        <begin position="1"/>
        <end position="24"/>
    </location>
</feature>
<dbReference type="GO" id="GO:0030247">
    <property type="term" value="F:polysaccharide binding"/>
    <property type="evidence" value="ECO:0007669"/>
    <property type="project" value="UniProtKB-UniRule"/>
</dbReference>
<dbReference type="GO" id="GO:0005975">
    <property type="term" value="P:carbohydrate metabolic process"/>
    <property type="evidence" value="ECO:0007669"/>
    <property type="project" value="InterPro"/>
</dbReference>
<feature type="chain" id="PRO_5039213770" description="CBM2 domain-containing protein" evidence="1">
    <location>
        <begin position="25"/>
        <end position="331"/>
    </location>
</feature>
<dbReference type="PROSITE" id="PS51173">
    <property type="entry name" value="CBM2"/>
    <property type="match status" value="1"/>
</dbReference>
<organism evidence="3 4">
    <name type="scientific">Acrocarpospora phusangensis</name>
    <dbReference type="NCBI Taxonomy" id="1070424"/>
    <lineage>
        <taxon>Bacteria</taxon>
        <taxon>Bacillati</taxon>
        <taxon>Actinomycetota</taxon>
        <taxon>Actinomycetes</taxon>
        <taxon>Streptosporangiales</taxon>
        <taxon>Streptosporangiaceae</taxon>
        <taxon>Acrocarpospora</taxon>
    </lineage>
</organism>
<dbReference type="RefSeq" id="WP_204040747.1">
    <property type="nucleotide sequence ID" value="NZ_BOOA01000014.1"/>
</dbReference>
<dbReference type="InterPro" id="IPR008965">
    <property type="entry name" value="CBM2/CBM3_carb-bd_dom_sf"/>
</dbReference>
<dbReference type="EMBL" id="BOOA01000014">
    <property type="protein sequence ID" value="GIH23975.1"/>
    <property type="molecule type" value="Genomic_DNA"/>
</dbReference>
<proteinExistence type="predicted"/>
<comment type="caution">
    <text evidence="3">The sequence shown here is derived from an EMBL/GenBank/DDBJ whole genome shotgun (WGS) entry which is preliminary data.</text>
</comment>
<dbReference type="AlphaFoldDB" id="A0A919UPV0"/>
<dbReference type="Pfam" id="PF00553">
    <property type="entry name" value="CBM_2"/>
    <property type="match status" value="1"/>
</dbReference>
<evidence type="ECO:0000313" key="3">
    <source>
        <dbReference type="EMBL" id="GIH23975.1"/>
    </source>
</evidence>
<dbReference type="InterPro" id="IPR013783">
    <property type="entry name" value="Ig-like_fold"/>
</dbReference>
<dbReference type="SMART" id="SM00637">
    <property type="entry name" value="CBD_II"/>
    <property type="match status" value="1"/>
</dbReference>
<name>A0A919UPV0_9ACTN</name>
<protein>
    <recommendedName>
        <fullName evidence="2">CBM2 domain-containing protein</fullName>
    </recommendedName>
</protein>
<evidence type="ECO:0000259" key="2">
    <source>
        <dbReference type="PROSITE" id="PS51173"/>
    </source>
</evidence>
<dbReference type="Gene3D" id="2.60.40.290">
    <property type="match status" value="1"/>
</dbReference>
<dbReference type="InterPro" id="IPR001919">
    <property type="entry name" value="CBD2"/>
</dbReference>
<dbReference type="SUPFAM" id="SSF49384">
    <property type="entry name" value="Carbohydrate-binding domain"/>
    <property type="match status" value="1"/>
</dbReference>
<reference evidence="3" key="1">
    <citation type="submission" date="2021-01" db="EMBL/GenBank/DDBJ databases">
        <title>Whole genome shotgun sequence of Acrocarpospora phusangensis NBRC 108782.</title>
        <authorList>
            <person name="Komaki H."/>
            <person name="Tamura T."/>
        </authorList>
    </citation>
    <scope>NUCLEOTIDE SEQUENCE</scope>
    <source>
        <strain evidence="3">NBRC 108782</strain>
    </source>
</reference>
<dbReference type="Pfam" id="PF17957">
    <property type="entry name" value="Big_7"/>
    <property type="match status" value="1"/>
</dbReference>
<gene>
    <name evidence="3" type="ORF">Aph01nite_22850</name>
</gene>
<dbReference type="InterPro" id="IPR012291">
    <property type="entry name" value="CBM2_carb-bd_dom_sf"/>
</dbReference>
<sequence length="331" mass="33568">MRILRAWALSTVTALLAAMGLVTATQTAAHADIACSVTYTPVWDSGGGFGANITITNLGDPVSPWTLRYTWPGTQQVTHGWGGTWTQSGQNVTVTAPSYAPGLATGGTATVGFYGTYTGVNTQPAAYTLNNVPCTGSVPRSVTLTAPAHGQNFAAPATIGLAATTTPAGWAARVDFYSGATLLGSDTTAPYTFTWSAVPAGRYTLSARALDSSGVAYLSNSATVTVTGVVAEPFVVVNPASVNVAVGGPATVSVRLSGPPPIATTVTTTRVSGDPDLTLQSGATLVFTPANWNVPQNVTVAAAATATAGDTAQFFSTAPGYQPGIFTARVI</sequence>
<keyword evidence="1" id="KW-0732">Signal</keyword>
<dbReference type="Proteomes" id="UP000640052">
    <property type="component" value="Unassembled WGS sequence"/>
</dbReference>
<feature type="domain" description="CBM2" evidence="2">
    <location>
        <begin position="28"/>
        <end position="137"/>
    </location>
</feature>
<accession>A0A919UPV0</accession>
<dbReference type="Gene3D" id="2.60.40.10">
    <property type="entry name" value="Immunoglobulins"/>
    <property type="match status" value="1"/>
</dbReference>
<keyword evidence="4" id="KW-1185">Reference proteome</keyword>